<protein>
    <submittedName>
        <fullName evidence="1">Uncharacterized protein</fullName>
    </submittedName>
</protein>
<proteinExistence type="predicted"/>
<dbReference type="Proteomes" id="UP001304895">
    <property type="component" value="Unassembled WGS sequence"/>
</dbReference>
<reference evidence="1" key="2">
    <citation type="submission" date="2023-05" db="EMBL/GenBank/DDBJ databases">
        <authorList>
            <consortium name="Lawrence Berkeley National Laboratory"/>
            <person name="Steindorff A."/>
            <person name="Hensen N."/>
            <person name="Bonometti L."/>
            <person name="Westerberg I."/>
            <person name="Brannstrom I.O."/>
            <person name="Guillou S."/>
            <person name="Cros-Aarteil S."/>
            <person name="Calhoun S."/>
            <person name="Haridas S."/>
            <person name="Kuo A."/>
            <person name="Mondo S."/>
            <person name="Pangilinan J."/>
            <person name="Riley R."/>
            <person name="Labutti K."/>
            <person name="Andreopoulos B."/>
            <person name="Lipzen A."/>
            <person name="Chen C."/>
            <person name="Yanf M."/>
            <person name="Daum C."/>
            <person name="Ng V."/>
            <person name="Clum A."/>
            <person name="Ohm R."/>
            <person name="Martin F."/>
            <person name="Silar P."/>
            <person name="Natvig D."/>
            <person name="Lalanne C."/>
            <person name="Gautier V."/>
            <person name="Ament-Velasquez S.L."/>
            <person name="Kruys A."/>
            <person name="Hutchinson M.I."/>
            <person name="Powell A.J."/>
            <person name="Barry K."/>
            <person name="Miller A.N."/>
            <person name="Grigoriev I.V."/>
            <person name="Debuchy R."/>
            <person name="Gladieux P."/>
            <person name="Thoren M.H."/>
            <person name="Johannesson H."/>
        </authorList>
    </citation>
    <scope>NUCLEOTIDE SEQUENCE</scope>
    <source>
        <strain evidence="1">CBS 123565</strain>
    </source>
</reference>
<organism evidence="1 2">
    <name type="scientific">Trichocladium antarcticum</name>
    <dbReference type="NCBI Taxonomy" id="1450529"/>
    <lineage>
        <taxon>Eukaryota</taxon>
        <taxon>Fungi</taxon>
        <taxon>Dikarya</taxon>
        <taxon>Ascomycota</taxon>
        <taxon>Pezizomycotina</taxon>
        <taxon>Sordariomycetes</taxon>
        <taxon>Sordariomycetidae</taxon>
        <taxon>Sordariales</taxon>
        <taxon>Chaetomiaceae</taxon>
        <taxon>Trichocladium</taxon>
    </lineage>
</organism>
<comment type="caution">
    <text evidence="1">The sequence shown here is derived from an EMBL/GenBank/DDBJ whole genome shotgun (WGS) entry which is preliminary data.</text>
</comment>
<gene>
    <name evidence="1" type="ORF">BT67DRAFT_192528</name>
</gene>
<evidence type="ECO:0000313" key="1">
    <source>
        <dbReference type="EMBL" id="KAK4136837.1"/>
    </source>
</evidence>
<name>A0AAN6ZFV0_9PEZI</name>
<dbReference type="AlphaFoldDB" id="A0AAN6ZFV0"/>
<accession>A0AAN6ZFV0</accession>
<dbReference type="EMBL" id="MU853403">
    <property type="protein sequence ID" value="KAK4136837.1"/>
    <property type="molecule type" value="Genomic_DNA"/>
</dbReference>
<keyword evidence="2" id="KW-1185">Reference proteome</keyword>
<sequence length="127" mass="14190">MRIGRYKARGLLCLFGQLRICCTPPALRRRESKPEKMAAQLWGSLLVVSNSWRYPEGRHAKVKAGPNRRLRLEFDSPNVLSAGTASEGMEKASEPMVEFEEQQLAGGLVSPCSMMPSCSRYDTRFGP</sequence>
<reference evidence="1" key="1">
    <citation type="journal article" date="2023" name="Mol. Phylogenet. Evol.">
        <title>Genome-scale phylogeny and comparative genomics of the fungal order Sordariales.</title>
        <authorList>
            <person name="Hensen N."/>
            <person name="Bonometti L."/>
            <person name="Westerberg I."/>
            <person name="Brannstrom I.O."/>
            <person name="Guillou S."/>
            <person name="Cros-Aarteil S."/>
            <person name="Calhoun S."/>
            <person name="Haridas S."/>
            <person name="Kuo A."/>
            <person name="Mondo S."/>
            <person name="Pangilinan J."/>
            <person name="Riley R."/>
            <person name="LaButti K."/>
            <person name="Andreopoulos B."/>
            <person name="Lipzen A."/>
            <person name="Chen C."/>
            <person name="Yan M."/>
            <person name="Daum C."/>
            <person name="Ng V."/>
            <person name="Clum A."/>
            <person name="Steindorff A."/>
            <person name="Ohm R.A."/>
            <person name="Martin F."/>
            <person name="Silar P."/>
            <person name="Natvig D.O."/>
            <person name="Lalanne C."/>
            <person name="Gautier V."/>
            <person name="Ament-Velasquez S.L."/>
            <person name="Kruys A."/>
            <person name="Hutchinson M.I."/>
            <person name="Powell A.J."/>
            <person name="Barry K."/>
            <person name="Miller A.N."/>
            <person name="Grigoriev I.V."/>
            <person name="Debuchy R."/>
            <person name="Gladieux P."/>
            <person name="Hiltunen Thoren M."/>
            <person name="Johannesson H."/>
        </authorList>
    </citation>
    <scope>NUCLEOTIDE SEQUENCE</scope>
    <source>
        <strain evidence="1">CBS 123565</strain>
    </source>
</reference>
<evidence type="ECO:0000313" key="2">
    <source>
        <dbReference type="Proteomes" id="UP001304895"/>
    </source>
</evidence>